<reference evidence="4" key="1">
    <citation type="journal article" date="2014" name="Int. J. Syst. Evol. Microbiol.">
        <title>Complete genome sequence of Corynebacterium casei LMG S-19264T (=DSM 44701T), isolated from a smear-ripened cheese.</title>
        <authorList>
            <consortium name="US DOE Joint Genome Institute (JGI-PGF)"/>
            <person name="Walter F."/>
            <person name="Albersmeier A."/>
            <person name="Kalinowski J."/>
            <person name="Ruckert C."/>
        </authorList>
    </citation>
    <scope>NUCLEOTIDE SEQUENCE</scope>
    <source>
        <strain evidence="4">JCM 4784</strain>
    </source>
</reference>
<dbReference type="Proteomes" id="UP000608024">
    <property type="component" value="Unassembled WGS sequence"/>
</dbReference>
<evidence type="ECO:0000313" key="5">
    <source>
        <dbReference type="Proteomes" id="UP000608024"/>
    </source>
</evidence>
<feature type="region of interest" description="Disordered" evidence="1">
    <location>
        <begin position="1"/>
        <end position="38"/>
    </location>
</feature>
<dbReference type="EMBL" id="BNBT01000088">
    <property type="protein sequence ID" value="GHE75208.1"/>
    <property type="molecule type" value="Genomic_DNA"/>
</dbReference>
<comment type="caution">
    <text evidence="4">The sequence shown here is derived from an EMBL/GenBank/DDBJ whole genome shotgun (WGS) entry which is preliminary data.</text>
</comment>
<dbReference type="SMART" id="SM00880">
    <property type="entry name" value="CHAD"/>
    <property type="match status" value="1"/>
</dbReference>
<proteinExistence type="predicted"/>
<keyword evidence="5" id="KW-1185">Reference proteome</keyword>
<dbReference type="Gene3D" id="2.40.320.10">
    <property type="entry name" value="Hypothetical Protein Pfu-838710-001"/>
    <property type="match status" value="1"/>
</dbReference>
<dbReference type="SMART" id="SM01118">
    <property type="entry name" value="CYTH"/>
    <property type="match status" value="1"/>
</dbReference>
<evidence type="ECO:0000313" key="4">
    <source>
        <dbReference type="EMBL" id="GHE75208.1"/>
    </source>
</evidence>
<accession>A0A919DRL8</accession>
<dbReference type="AlphaFoldDB" id="A0A919DRL8"/>
<dbReference type="CDD" id="cd07374">
    <property type="entry name" value="CYTH-like_Pase"/>
    <property type="match status" value="1"/>
</dbReference>
<dbReference type="InterPro" id="IPR033469">
    <property type="entry name" value="CYTH-like_dom_sf"/>
</dbReference>
<dbReference type="Pfam" id="PF05235">
    <property type="entry name" value="CHAD"/>
    <property type="match status" value="1"/>
</dbReference>
<evidence type="ECO:0000259" key="2">
    <source>
        <dbReference type="PROSITE" id="PS51707"/>
    </source>
</evidence>
<feature type="domain" description="CYTH" evidence="2">
    <location>
        <begin position="23"/>
        <end position="221"/>
    </location>
</feature>
<dbReference type="SUPFAM" id="SSF55154">
    <property type="entry name" value="CYTH-like phosphatases"/>
    <property type="match status" value="1"/>
</dbReference>
<feature type="compositionally biased region" description="Basic and acidic residues" evidence="1">
    <location>
        <begin position="1"/>
        <end position="12"/>
    </location>
</feature>
<dbReference type="InterPro" id="IPR007899">
    <property type="entry name" value="CHAD_dom"/>
</dbReference>
<evidence type="ECO:0000256" key="1">
    <source>
        <dbReference type="SAM" id="MobiDB-lite"/>
    </source>
</evidence>
<dbReference type="InterPro" id="IPR023577">
    <property type="entry name" value="CYTH_domain"/>
</dbReference>
<evidence type="ECO:0000259" key="3">
    <source>
        <dbReference type="PROSITE" id="PS51708"/>
    </source>
</evidence>
<reference evidence="4" key="2">
    <citation type="submission" date="2020-09" db="EMBL/GenBank/DDBJ databases">
        <authorList>
            <person name="Sun Q."/>
            <person name="Ohkuma M."/>
        </authorList>
    </citation>
    <scope>NUCLEOTIDE SEQUENCE</scope>
    <source>
        <strain evidence="4">JCM 4784</strain>
    </source>
</reference>
<organism evidence="4 5">
    <name type="scientific">Streptomyces longispororuber</name>
    <dbReference type="NCBI Taxonomy" id="68230"/>
    <lineage>
        <taxon>Bacteria</taxon>
        <taxon>Bacillati</taxon>
        <taxon>Actinomycetota</taxon>
        <taxon>Actinomycetes</taxon>
        <taxon>Kitasatosporales</taxon>
        <taxon>Streptomycetaceae</taxon>
        <taxon>Streptomyces</taxon>
    </lineage>
</organism>
<sequence length="539" mass="57836">MADTKRDADTRHGSGTGTDPETEQEIERKYDAAADGSLPDLGGVTGVADVAAHGVTDLDAVYYDTADERLAAASVTLRRRTGGADEGWHLKLPVPTAEDTRQEVRAPLSDDVPDALRALVRAHVRDAPLTPLVRLRTARDVRRLLDADGDPLADVSVDSVLAERLGGSGGTAAWTEIEVELAAGRDPAFLDAVEKKLRKAGVRRSQAPSKLARALAETAAATGRAAGARKDSEPRAGAGGRREPDGTAGAHVLAYLRHQRDALLAWDPAVRQELPDSVHKMRVATRRLRSTFKAYRKVLDRTVTDPVGEELKWLAAELGVDRDHEVLTERLTAAVDGVPRTLLLGPVHARLRVWAVAGATEARHRTTTVLDGDRYLALLDRLDALLADPPLRKAAAAPAAAVLPKILLKEHGRLTARVEHALALAPGEERDTALHEARKAAKRARYAGEAAVPALGRSARRFAKRVKAVQSLLGEHQDSVVARGTLRELAVQAHAAGESAYTWGLLYGREEAAAAARERELPGVWERAARPKVRAALGG</sequence>
<feature type="region of interest" description="Disordered" evidence="1">
    <location>
        <begin position="214"/>
        <end position="246"/>
    </location>
</feature>
<dbReference type="Gene3D" id="1.40.20.10">
    <property type="entry name" value="CHAD domain"/>
    <property type="match status" value="1"/>
</dbReference>
<dbReference type="PROSITE" id="PS51708">
    <property type="entry name" value="CHAD"/>
    <property type="match status" value="1"/>
</dbReference>
<feature type="domain" description="CHAD" evidence="3">
    <location>
        <begin position="245"/>
        <end position="530"/>
    </location>
</feature>
<dbReference type="InterPro" id="IPR038186">
    <property type="entry name" value="CHAD_dom_sf"/>
</dbReference>
<protein>
    <submittedName>
        <fullName evidence="4">CHAD domain-containing protein</fullName>
    </submittedName>
</protein>
<feature type="compositionally biased region" description="Low complexity" evidence="1">
    <location>
        <begin position="214"/>
        <end position="226"/>
    </location>
</feature>
<dbReference type="Pfam" id="PF01928">
    <property type="entry name" value="CYTH"/>
    <property type="match status" value="1"/>
</dbReference>
<name>A0A919DRL8_9ACTN</name>
<feature type="compositionally biased region" description="Basic and acidic residues" evidence="1">
    <location>
        <begin position="228"/>
        <end position="245"/>
    </location>
</feature>
<dbReference type="PROSITE" id="PS51707">
    <property type="entry name" value="CYTH"/>
    <property type="match status" value="1"/>
</dbReference>
<gene>
    <name evidence="4" type="ORF">GCM10018785_49480</name>
</gene>
<dbReference type="PANTHER" id="PTHR39339">
    <property type="entry name" value="SLR1444 PROTEIN"/>
    <property type="match status" value="1"/>
</dbReference>
<dbReference type="RefSeq" id="WP_190138228.1">
    <property type="nucleotide sequence ID" value="NZ_BNBT01000088.1"/>
</dbReference>
<dbReference type="PANTHER" id="PTHR39339:SF1">
    <property type="entry name" value="CHAD DOMAIN-CONTAINING PROTEIN"/>
    <property type="match status" value="1"/>
</dbReference>